<feature type="compositionally biased region" description="Basic and acidic residues" evidence="1">
    <location>
        <begin position="233"/>
        <end position="243"/>
    </location>
</feature>
<reference evidence="3" key="1">
    <citation type="journal article" date="2023" name="Mol. Phylogenet. Evol.">
        <title>Genome-scale phylogeny and comparative genomics of the fungal order Sordariales.</title>
        <authorList>
            <person name="Hensen N."/>
            <person name="Bonometti L."/>
            <person name="Westerberg I."/>
            <person name="Brannstrom I.O."/>
            <person name="Guillou S."/>
            <person name="Cros-Aarteil S."/>
            <person name="Calhoun S."/>
            <person name="Haridas S."/>
            <person name="Kuo A."/>
            <person name="Mondo S."/>
            <person name="Pangilinan J."/>
            <person name="Riley R."/>
            <person name="LaButti K."/>
            <person name="Andreopoulos B."/>
            <person name="Lipzen A."/>
            <person name="Chen C."/>
            <person name="Yan M."/>
            <person name="Daum C."/>
            <person name="Ng V."/>
            <person name="Clum A."/>
            <person name="Steindorff A."/>
            <person name="Ohm R.A."/>
            <person name="Martin F."/>
            <person name="Silar P."/>
            <person name="Natvig D.O."/>
            <person name="Lalanne C."/>
            <person name="Gautier V."/>
            <person name="Ament-Velasquez S.L."/>
            <person name="Kruys A."/>
            <person name="Hutchinson M.I."/>
            <person name="Powell A.J."/>
            <person name="Barry K."/>
            <person name="Miller A.N."/>
            <person name="Grigoriev I.V."/>
            <person name="Debuchy R."/>
            <person name="Gladieux P."/>
            <person name="Hiltunen Thoren M."/>
            <person name="Johannesson H."/>
        </authorList>
    </citation>
    <scope>NUCLEOTIDE SEQUENCE</scope>
    <source>
        <strain evidence="3">CBS 958.72</strain>
    </source>
</reference>
<feature type="transmembrane region" description="Helical" evidence="2">
    <location>
        <begin position="495"/>
        <end position="514"/>
    </location>
</feature>
<sequence>MPAPSNPLPQYSNSHSKVGWASLTSSLATGSASFPAAITSPRNVAQDNVLPLPVEDGNCERPLFRPQSRRALPPLSKPKKANDDLYSGGKLPETPPAISRHLTPKPESRKIRITLPPSITLECLTPEPESGEVQVARPSSMVPGYLTPEPESRDAQVAAPSPGRRAPKARTQSGYISLVYTKVVRSAFRFFRPSVKEGYQRLEWICDCGDDLYADFPDSDVDSLQQLRGMLHCQDDHGDDTTEKPSSQSPPTVQSCATSTTQPAPSSLSRQSLSFDQDLESGGHPQGQQPAAMAVEPPHGTGKGATQKRFIELCINTGEFQHQLAEIDTTDVQEDGQLFCRIRERYLEARSFRAKYFFIKPVDLHFVQFSLEDRHRVGILDKPMAIPSADEMAAEGYGYHPCPIKPPPVPANIFLHHLSHQAGHRRLLWGSRIPQKLHQSILQSGSANDLVVGWGVHIVEGLNKVTILAAMLAALLVSGAISVTYAVARGDVQGGFGIGAWLTGVQGLVVMLVATKWSEL</sequence>
<dbReference type="AlphaFoldDB" id="A0AAE0JW45"/>
<feature type="region of interest" description="Disordered" evidence="1">
    <location>
        <begin position="53"/>
        <end position="109"/>
    </location>
</feature>
<keyword evidence="2" id="KW-0472">Membrane</keyword>
<reference evidence="3" key="2">
    <citation type="submission" date="2023-06" db="EMBL/GenBank/DDBJ databases">
        <authorList>
            <consortium name="Lawrence Berkeley National Laboratory"/>
            <person name="Haridas S."/>
            <person name="Hensen N."/>
            <person name="Bonometti L."/>
            <person name="Westerberg I."/>
            <person name="Brannstrom I.O."/>
            <person name="Guillou S."/>
            <person name="Cros-Aarteil S."/>
            <person name="Calhoun S."/>
            <person name="Kuo A."/>
            <person name="Mondo S."/>
            <person name="Pangilinan J."/>
            <person name="Riley R."/>
            <person name="Labutti K."/>
            <person name="Andreopoulos B."/>
            <person name="Lipzen A."/>
            <person name="Chen C."/>
            <person name="Yanf M."/>
            <person name="Daum C."/>
            <person name="Ng V."/>
            <person name="Clum A."/>
            <person name="Steindorff A."/>
            <person name="Ohm R."/>
            <person name="Martin F."/>
            <person name="Silar P."/>
            <person name="Natvig D."/>
            <person name="Lalanne C."/>
            <person name="Gautier V."/>
            <person name="Ament-Velasquez S.L."/>
            <person name="Kruys A."/>
            <person name="Hutchinson M.I."/>
            <person name="Powell A.J."/>
            <person name="Barry K."/>
            <person name="Miller A.N."/>
            <person name="Grigoriev I.V."/>
            <person name="Debuchy R."/>
            <person name="Gladieux P."/>
            <person name="Thoren M.H."/>
            <person name="Johannesson H."/>
        </authorList>
    </citation>
    <scope>NUCLEOTIDE SEQUENCE</scope>
    <source>
        <strain evidence="3">CBS 958.72</strain>
    </source>
</reference>
<keyword evidence="2" id="KW-0812">Transmembrane</keyword>
<name>A0AAE0JW45_9PEZI</name>
<keyword evidence="4" id="KW-1185">Reference proteome</keyword>
<gene>
    <name evidence="3" type="ORF">B0T24DRAFT_723251</name>
</gene>
<feature type="compositionally biased region" description="Polar residues" evidence="1">
    <location>
        <begin position="244"/>
        <end position="275"/>
    </location>
</feature>
<keyword evidence="2" id="KW-1133">Transmembrane helix</keyword>
<accession>A0AAE0JW45</accession>
<feature type="region of interest" description="Disordered" evidence="1">
    <location>
        <begin position="124"/>
        <end position="169"/>
    </location>
</feature>
<feature type="region of interest" description="Disordered" evidence="1">
    <location>
        <begin position="233"/>
        <end position="304"/>
    </location>
</feature>
<evidence type="ECO:0000256" key="1">
    <source>
        <dbReference type="SAM" id="MobiDB-lite"/>
    </source>
</evidence>
<comment type="caution">
    <text evidence="3">The sequence shown here is derived from an EMBL/GenBank/DDBJ whole genome shotgun (WGS) entry which is preliminary data.</text>
</comment>
<evidence type="ECO:0000313" key="4">
    <source>
        <dbReference type="Proteomes" id="UP001287356"/>
    </source>
</evidence>
<proteinExistence type="predicted"/>
<evidence type="ECO:0000313" key="3">
    <source>
        <dbReference type="EMBL" id="KAK3365526.1"/>
    </source>
</evidence>
<evidence type="ECO:0000256" key="2">
    <source>
        <dbReference type="SAM" id="Phobius"/>
    </source>
</evidence>
<organism evidence="3 4">
    <name type="scientific">Lasiosphaeria ovina</name>
    <dbReference type="NCBI Taxonomy" id="92902"/>
    <lineage>
        <taxon>Eukaryota</taxon>
        <taxon>Fungi</taxon>
        <taxon>Dikarya</taxon>
        <taxon>Ascomycota</taxon>
        <taxon>Pezizomycotina</taxon>
        <taxon>Sordariomycetes</taxon>
        <taxon>Sordariomycetidae</taxon>
        <taxon>Sordariales</taxon>
        <taxon>Lasiosphaeriaceae</taxon>
        <taxon>Lasiosphaeria</taxon>
    </lineage>
</organism>
<protein>
    <submittedName>
        <fullName evidence="3">Uncharacterized protein</fullName>
    </submittedName>
</protein>
<dbReference type="EMBL" id="JAULSN010000008">
    <property type="protein sequence ID" value="KAK3365526.1"/>
    <property type="molecule type" value="Genomic_DNA"/>
</dbReference>
<dbReference type="Proteomes" id="UP001287356">
    <property type="component" value="Unassembled WGS sequence"/>
</dbReference>
<feature type="transmembrane region" description="Helical" evidence="2">
    <location>
        <begin position="467"/>
        <end position="488"/>
    </location>
</feature>